<gene>
    <name evidence="2" type="ORF">JYU29_01270</name>
</gene>
<feature type="transmembrane region" description="Helical" evidence="1">
    <location>
        <begin position="82"/>
        <end position="100"/>
    </location>
</feature>
<sequence length="133" mass="14142">MSDPADLRDNRGVGTLISDLIQQVSSLMQTEIRLLRSEMGDKMKMMLSGAVEVLAGGLLLMAALLILLQALVVALAHLVGPGWASLIVGVVVALIGVLLVKRGTSNMEPSNLTPDHTTNQLARDAAVVKEQFK</sequence>
<keyword evidence="1" id="KW-0472">Membrane</keyword>
<keyword evidence="1" id="KW-0812">Transmembrane</keyword>
<dbReference type="EMBL" id="JAFMNX010000001">
    <property type="protein sequence ID" value="MBS9719314.1"/>
    <property type="molecule type" value="Genomic_DNA"/>
</dbReference>
<organism evidence="2 3">
    <name type="scientific">Tianweitania aestuarii</name>
    <dbReference type="NCBI Taxonomy" id="2814886"/>
    <lineage>
        <taxon>Bacteria</taxon>
        <taxon>Pseudomonadati</taxon>
        <taxon>Pseudomonadota</taxon>
        <taxon>Alphaproteobacteria</taxon>
        <taxon>Hyphomicrobiales</taxon>
        <taxon>Phyllobacteriaceae</taxon>
        <taxon>Tianweitania</taxon>
    </lineage>
</organism>
<dbReference type="Proteomes" id="UP001297272">
    <property type="component" value="Unassembled WGS sequence"/>
</dbReference>
<dbReference type="InterPro" id="IPR009937">
    <property type="entry name" value="Phage_holin_3_6"/>
</dbReference>
<protein>
    <submittedName>
        <fullName evidence="2">Phage holin family protein</fullName>
    </submittedName>
</protein>
<dbReference type="RefSeq" id="WP_213982975.1">
    <property type="nucleotide sequence ID" value="NZ_JAFMNX010000001.1"/>
</dbReference>
<proteinExistence type="predicted"/>
<dbReference type="Pfam" id="PF07332">
    <property type="entry name" value="Phage_holin_3_6"/>
    <property type="match status" value="1"/>
</dbReference>
<evidence type="ECO:0000313" key="2">
    <source>
        <dbReference type="EMBL" id="MBS9719314.1"/>
    </source>
</evidence>
<comment type="caution">
    <text evidence="2">The sequence shown here is derived from an EMBL/GenBank/DDBJ whole genome shotgun (WGS) entry which is preliminary data.</text>
</comment>
<accession>A0ABS5RQQ7</accession>
<keyword evidence="3" id="KW-1185">Reference proteome</keyword>
<evidence type="ECO:0000256" key="1">
    <source>
        <dbReference type="SAM" id="Phobius"/>
    </source>
</evidence>
<name>A0ABS5RQQ7_9HYPH</name>
<reference evidence="2 3" key="1">
    <citation type="submission" date="2021-03" db="EMBL/GenBank/DDBJ databases">
        <title>Tianweitania aestuarii sp. nov., isolated from a tidal flat.</title>
        <authorList>
            <person name="Park S."/>
            <person name="Yoon J.-H."/>
        </authorList>
    </citation>
    <scope>NUCLEOTIDE SEQUENCE [LARGE SCALE GENOMIC DNA]</scope>
    <source>
        <strain evidence="2 3">BSSL-BM11</strain>
    </source>
</reference>
<feature type="transmembrane region" description="Helical" evidence="1">
    <location>
        <begin position="53"/>
        <end position="76"/>
    </location>
</feature>
<evidence type="ECO:0000313" key="3">
    <source>
        <dbReference type="Proteomes" id="UP001297272"/>
    </source>
</evidence>
<keyword evidence="1" id="KW-1133">Transmembrane helix</keyword>